<keyword evidence="4" id="KW-0540">Nuclease</keyword>
<dbReference type="Gene3D" id="3.60.15.10">
    <property type="entry name" value="Ribonuclease Z/Hydroxyacylglutathione hydrolase-like"/>
    <property type="match status" value="1"/>
</dbReference>
<dbReference type="CDD" id="cd07717">
    <property type="entry name" value="RNaseZ_ZiPD-like_MBL-fold"/>
    <property type="match status" value="1"/>
</dbReference>
<dbReference type="GO" id="GO:0005634">
    <property type="term" value="C:nucleus"/>
    <property type="evidence" value="ECO:0007669"/>
    <property type="project" value="TreeGrafter"/>
</dbReference>
<evidence type="ECO:0000256" key="3">
    <source>
        <dbReference type="ARBA" id="ARBA00022694"/>
    </source>
</evidence>
<evidence type="ECO:0000256" key="8">
    <source>
        <dbReference type="ARBA" id="ARBA00022833"/>
    </source>
</evidence>
<dbReference type="PANTHER" id="PTHR46018">
    <property type="entry name" value="ZINC PHOSPHODIESTERASE ELAC PROTEIN 1"/>
    <property type="match status" value="1"/>
</dbReference>
<evidence type="ECO:0000256" key="1">
    <source>
        <dbReference type="ARBA" id="ARBA00001947"/>
    </source>
</evidence>
<dbReference type="AlphaFoldDB" id="A0A8H5FTQ1"/>
<dbReference type="Proteomes" id="UP000559027">
    <property type="component" value="Unassembled WGS sequence"/>
</dbReference>
<dbReference type="GO" id="GO:0046872">
    <property type="term" value="F:metal ion binding"/>
    <property type="evidence" value="ECO:0007669"/>
    <property type="project" value="UniProtKB-KW"/>
</dbReference>
<dbReference type="GO" id="GO:0042781">
    <property type="term" value="F:3'-tRNA processing endoribonuclease activity"/>
    <property type="evidence" value="ECO:0007669"/>
    <property type="project" value="TreeGrafter"/>
</dbReference>
<evidence type="ECO:0000256" key="4">
    <source>
        <dbReference type="ARBA" id="ARBA00022722"/>
    </source>
</evidence>
<comment type="subunit">
    <text evidence="2">Homodimer.</text>
</comment>
<organism evidence="9 10">
    <name type="scientific">Leucocoprinus leucothites</name>
    <dbReference type="NCBI Taxonomy" id="201217"/>
    <lineage>
        <taxon>Eukaryota</taxon>
        <taxon>Fungi</taxon>
        <taxon>Dikarya</taxon>
        <taxon>Basidiomycota</taxon>
        <taxon>Agaricomycotina</taxon>
        <taxon>Agaricomycetes</taxon>
        <taxon>Agaricomycetidae</taxon>
        <taxon>Agaricales</taxon>
        <taxon>Agaricineae</taxon>
        <taxon>Agaricaceae</taxon>
        <taxon>Leucocoprinus</taxon>
    </lineage>
</organism>
<keyword evidence="6" id="KW-0255">Endonuclease</keyword>
<keyword evidence="3" id="KW-0819">tRNA processing</keyword>
<comment type="cofactor">
    <cofactor evidence="1">
        <name>Zn(2+)</name>
        <dbReference type="ChEBI" id="CHEBI:29105"/>
    </cofactor>
</comment>
<name>A0A8H5FTQ1_9AGAR</name>
<protein>
    <submittedName>
        <fullName evidence="9">Uncharacterized protein</fullName>
    </submittedName>
</protein>
<keyword evidence="10" id="KW-1185">Reference proteome</keyword>
<keyword evidence="5" id="KW-0479">Metal-binding</keyword>
<dbReference type="Pfam" id="PF23023">
    <property type="entry name" value="Anti-Pycsar_Apyc1"/>
    <property type="match status" value="1"/>
</dbReference>
<evidence type="ECO:0000313" key="9">
    <source>
        <dbReference type="EMBL" id="KAF5348298.1"/>
    </source>
</evidence>
<dbReference type="HAMAP" id="MF_01818">
    <property type="entry name" value="RNase_Z_BN"/>
    <property type="match status" value="1"/>
</dbReference>
<keyword evidence="8" id="KW-0862">Zinc</keyword>
<evidence type="ECO:0000256" key="2">
    <source>
        <dbReference type="ARBA" id="ARBA00011738"/>
    </source>
</evidence>
<sequence length="370" mass="41069">MRKDEVSDDLNEGRITADIINTLSITFLGTTSAKPTSTRNHSSLVLRFEDDVWLFDCGEATQHQIRKWGAVKIETINKIFITHTHGDHIFGICPLLASCMKPPIFTTEGVEPRIHIDVTNSQPLEVYGPLGTRAYIRNTLFYTHTVLNGTYVVHELRFPTDPQDGDYTALSRSPYELEGRNIRQVNGIWESIYSDGAVSVSAAPIYHSVPCVGYVVNECLAHSFVDSSNGTLPSEQPQRRGRKLVILGDTHNPSPIVELAVDADVLIHEATNSYLPPEIDPITKPTDTYEMVEARARSRGHSTPQMAGAFAKQVRAKKLVLNHFSSRYPGDDSESTERIMDAIGRLAGEEFGGEVVCARDFLSLDIARTE</sequence>
<evidence type="ECO:0000313" key="10">
    <source>
        <dbReference type="Proteomes" id="UP000559027"/>
    </source>
</evidence>
<reference evidence="9 10" key="1">
    <citation type="journal article" date="2020" name="ISME J.">
        <title>Uncovering the hidden diversity of litter-decomposition mechanisms in mushroom-forming fungi.</title>
        <authorList>
            <person name="Floudas D."/>
            <person name="Bentzer J."/>
            <person name="Ahren D."/>
            <person name="Johansson T."/>
            <person name="Persson P."/>
            <person name="Tunlid A."/>
        </authorList>
    </citation>
    <scope>NUCLEOTIDE SEQUENCE [LARGE SCALE GENOMIC DNA]</scope>
    <source>
        <strain evidence="9 10">CBS 146.42</strain>
    </source>
</reference>
<accession>A0A8H5FTQ1</accession>
<gene>
    <name evidence="9" type="ORF">D9756_010535</name>
</gene>
<proteinExistence type="inferred from homology"/>
<evidence type="ECO:0000256" key="7">
    <source>
        <dbReference type="ARBA" id="ARBA00022801"/>
    </source>
</evidence>
<dbReference type="InterPro" id="IPR013471">
    <property type="entry name" value="RNase_Z/BN"/>
</dbReference>
<keyword evidence="7" id="KW-0378">Hydrolase</keyword>
<dbReference type="InterPro" id="IPR036866">
    <property type="entry name" value="RibonucZ/Hydroxyglut_hydro"/>
</dbReference>
<dbReference type="EMBL" id="JAACJO010000020">
    <property type="protein sequence ID" value="KAF5348298.1"/>
    <property type="molecule type" value="Genomic_DNA"/>
</dbReference>
<dbReference type="PANTHER" id="PTHR46018:SF2">
    <property type="entry name" value="ZINC PHOSPHODIESTERASE ELAC PROTEIN 1"/>
    <property type="match status" value="1"/>
</dbReference>
<evidence type="ECO:0000256" key="6">
    <source>
        <dbReference type="ARBA" id="ARBA00022759"/>
    </source>
</evidence>
<comment type="caution">
    <text evidence="9">The sequence shown here is derived from an EMBL/GenBank/DDBJ whole genome shotgun (WGS) entry which is preliminary data.</text>
</comment>
<evidence type="ECO:0000256" key="5">
    <source>
        <dbReference type="ARBA" id="ARBA00022723"/>
    </source>
</evidence>
<dbReference type="OrthoDB" id="527344at2759"/>
<dbReference type="SUPFAM" id="SSF56281">
    <property type="entry name" value="Metallo-hydrolase/oxidoreductase"/>
    <property type="match status" value="1"/>
</dbReference>